<comment type="caution">
    <text evidence="2">The sequence shown here is derived from an EMBL/GenBank/DDBJ whole genome shotgun (WGS) entry which is preliminary data.</text>
</comment>
<accession>A0ABQ3PP91</accession>
<organism evidence="2 3">
    <name type="scientific">Streptomyces hydrogenans</name>
    <dbReference type="NCBI Taxonomy" id="1873719"/>
    <lineage>
        <taxon>Bacteria</taxon>
        <taxon>Bacillati</taxon>
        <taxon>Actinomycetota</taxon>
        <taxon>Actinomycetes</taxon>
        <taxon>Kitasatosporales</taxon>
        <taxon>Streptomycetaceae</taxon>
        <taxon>Streptomyces</taxon>
    </lineage>
</organism>
<dbReference type="EMBL" id="BNDW01000102">
    <property type="protein sequence ID" value="GHI26807.1"/>
    <property type="molecule type" value="Genomic_DNA"/>
</dbReference>
<dbReference type="Proteomes" id="UP001052739">
    <property type="component" value="Unassembled WGS sequence"/>
</dbReference>
<evidence type="ECO:0000256" key="1">
    <source>
        <dbReference type="SAM" id="MobiDB-lite"/>
    </source>
</evidence>
<proteinExistence type="predicted"/>
<sequence length="50" mass="5152">MPPSTARAAPRGGHAAEGGGLEKRMRGDVFGMRTDAFGVVRLVDIAGQPS</sequence>
<keyword evidence="3" id="KW-1185">Reference proteome</keyword>
<name>A0ABQ3PP91_9ACTN</name>
<gene>
    <name evidence="2" type="ORF">Shyd_81780</name>
</gene>
<feature type="region of interest" description="Disordered" evidence="1">
    <location>
        <begin position="1"/>
        <end position="24"/>
    </location>
</feature>
<reference evidence="2" key="1">
    <citation type="submission" date="2024-05" db="EMBL/GenBank/DDBJ databases">
        <title>Whole genome shotgun sequence of Streptomyces hydrogenans NBRC 13475.</title>
        <authorList>
            <person name="Komaki H."/>
            <person name="Tamura T."/>
        </authorList>
    </citation>
    <scope>NUCLEOTIDE SEQUENCE</scope>
    <source>
        <strain evidence="2">NBRC 13475</strain>
    </source>
</reference>
<dbReference type="RefSeq" id="WP_190222305.1">
    <property type="nucleotide sequence ID" value="NZ_BNBS01000012.1"/>
</dbReference>
<evidence type="ECO:0000313" key="2">
    <source>
        <dbReference type="EMBL" id="GHI26807.1"/>
    </source>
</evidence>
<protein>
    <submittedName>
        <fullName evidence="2">Uncharacterized protein</fullName>
    </submittedName>
</protein>
<evidence type="ECO:0000313" key="3">
    <source>
        <dbReference type="Proteomes" id="UP001052739"/>
    </source>
</evidence>